<evidence type="ECO:0000259" key="7">
    <source>
        <dbReference type="PROSITE" id="PS50850"/>
    </source>
</evidence>
<dbReference type="InterPro" id="IPR011701">
    <property type="entry name" value="MFS"/>
</dbReference>
<feature type="transmembrane region" description="Helical" evidence="6">
    <location>
        <begin position="207"/>
        <end position="226"/>
    </location>
</feature>
<feature type="domain" description="Major facilitator superfamily (MFS) profile" evidence="7">
    <location>
        <begin position="12"/>
        <end position="381"/>
    </location>
</feature>
<accession>A0A0J6HL07</accession>
<evidence type="ECO:0000256" key="1">
    <source>
        <dbReference type="ARBA" id="ARBA00004651"/>
    </source>
</evidence>
<evidence type="ECO:0000256" key="5">
    <source>
        <dbReference type="ARBA" id="ARBA00023136"/>
    </source>
</evidence>
<reference evidence="8 11" key="3">
    <citation type="submission" date="2019-09" db="EMBL/GenBank/DDBJ databases">
        <title>Draft genome sequences of 48 bacterial type strains from the CCUG.</title>
        <authorList>
            <person name="Tunovic T."/>
            <person name="Pineiro-Iglesias B."/>
            <person name="Unosson C."/>
            <person name="Inganas E."/>
            <person name="Ohlen M."/>
            <person name="Cardew S."/>
            <person name="Jensie-Markopoulos S."/>
            <person name="Salva-Serra F."/>
            <person name="Jaen-Luchoro D."/>
            <person name="Karlsson R."/>
            <person name="Svensson-Stadler L."/>
            <person name="Chun J."/>
            <person name="Moore E."/>
        </authorList>
    </citation>
    <scope>NUCLEOTIDE SEQUENCE [LARGE SCALE GENOMIC DNA]</scope>
    <source>
        <strain evidence="8 11">CCUG 51522</strain>
    </source>
</reference>
<feature type="transmembrane region" description="Helical" evidence="6">
    <location>
        <begin position="48"/>
        <end position="69"/>
    </location>
</feature>
<evidence type="ECO:0000313" key="11">
    <source>
        <dbReference type="Proteomes" id="UP000434925"/>
    </source>
</evidence>
<dbReference type="InterPro" id="IPR020846">
    <property type="entry name" value="MFS_dom"/>
</dbReference>
<keyword evidence="10" id="KW-1185">Reference proteome</keyword>
<dbReference type="InterPro" id="IPR036259">
    <property type="entry name" value="MFS_trans_sf"/>
</dbReference>
<keyword evidence="5 6" id="KW-0472">Membrane</keyword>
<organism evidence="9 10">
    <name type="scientific">Pseudomonas lini</name>
    <dbReference type="NCBI Taxonomy" id="163011"/>
    <lineage>
        <taxon>Bacteria</taxon>
        <taxon>Pseudomonadati</taxon>
        <taxon>Pseudomonadota</taxon>
        <taxon>Gammaproteobacteria</taxon>
        <taxon>Pseudomonadales</taxon>
        <taxon>Pseudomonadaceae</taxon>
        <taxon>Pseudomonas</taxon>
    </lineage>
</organism>
<dbReference type="CDD" id="cd17324">
    <property type="entry name" value="MFS_NepI_like"/>
    <property type="match status" value="1"/>
</dbReference>
<dbReference type="Proteomes" id="UP000434925">
    <property type="component" value="Unassembled WGS sequence"/>
</dbReference>
<dbReference type="Gene3D" id="1.20.1250.20">
    <property type="entry name" value="MFS general substrate transporter like domains"/>
    <property type="match status" value="1"/>
</dbReference>
<dbReference type="AlphaFoldDB" id="A0A0J6HL07"/>
<feature type="transmembrane region" description="Helical" evidence="6">
    <location>
        <begin position="354"/>
        <end position="376"/>
    </location>
</feature>
<evidence type="ECO:0000256" key="3">
    <source>
        <dbReference type="ARBA" id="ARBA00022692"/>
    </source>
</evidence>
<dbReference type="EMBL" id="LT629746">
    <property type="protein sequence ID" value="SDT28409.1"/>
    <property type="molecule type" value="Genomic_DNA"/>
</dbReference>
<feature type="transmembrane region" description="Helical" evidence="6">
    <location>
        <begin position="295"/>
        <end position="314"/>
    </location>
</feature>
<evidence type="ECO:0000313" key="9">
    <source>
        <dbReference type="EMBL" id="SDT28409.1"/>
    </source>
</evidence>
<sequence length="386" mass="40081">MSAHSGRLPMIGLLALSTTAFLTILTETMPAAVLPAMSESLEQPPAGIGLLVSIYALASAAAAIPIVALTRSMPRKSLYIMLVLSFAVANGITAISTSYALTAASRVVAGLAAGVVWPVICGYAIRLVDRKDMGRAVAITLAGSTVAMVAGLPLGSMLGSLLGWRFSYGLLSLLALLVIVWVLLVVPPMPGEERKDGTSIHDVIRTPGLRVILLSAFCAILAHYTLYTYMAPLAEKTRLSGGTAQGLFLFGTGAILGVLIAGRFVDTRLRLIATTALTCTAVTMLVLIAAPYQMIASAAIFVWGASFGGMPTVFQSATGRVAEDNAELATAILTTIYNLGIFGGGAVGGLFLSYFGIVSLSGFALLIVSASLVVVMGGRRHAFPRQ</sequence>
<feature type="transmembrane region" description="Helical" evidence="6">
    <location>
        <begin position="246"/>
        <end position="264"/>
    </location>
</feature>
<name>A0A0J6HL07_9PSED</name>
<dbReference type="SUPFAM" id="SSF103473">
    <property type="entry name" value="MFS general substrate transporter"/>
    <property type="match status" value="1"/>
</dbReference>
<gene>
    <name evidence="8" type="ORF">F7R14_18150</name>
    <name evidence="9" type="ORF">SAMN04490191_3775</name>
</gene>
<proteinExistence type="predicted"/>
<evidence type="ECO:0000256" key="4">
    <source>
        <dbReference type="ARBA" id="ARBA00022989"/>
    </source>
</evidence>
<feature type="transmembrane region" description="Helical" evidence="6">
    <location>
        <begin position="326"/>
        <end position="348"/>
    </location>
</feature>
<keyword evidence="3 6" id="KW-0812">Transmembrane</keyword>
<keyword evidence="4 6" id="KW-1133">Transmembrane helix</keyword>
<dbReference type="Pfam" id="PF07690">
    <property type="entry name" value="MFS_1"/>
    <property type="match status" value="1"/>
</dbReference>
<feature type="transmembrane region" description="Helical" evidence="6">
    <location>
        <begin position="137"/>
        <end position="154"/>
    </location>
</feature>
<dbReference type="PATRIC" id="fig|163011.3.peg.1262"/>
<feature type="transmembrane region" description="Helical" evidence="6">
    <location>
        <begin position="78"/>
        <end position="101"/>
    </location>
</feature>
<dbReference type="InterPro" id="IPR050189">
    <property type="entry name" value="MFS_Efflux_Transporters"/>
</dbReference>
<evidence type="ECO:0000313" key="10">
    <source>
        <dbReference type="Proteomes" id="UP000182814"/>
    </source>
</evidence>
<reference evidence="9" key="2">
    <citation type="submission" date="2016-10" db="EMBL/GenBank/DDBJ databases">
        <authorList>
            <person name="de Groot N.N."/>
        </authorList>
    </citation>
    <scope>NUCLEOTIDE SEQUENCE [LARGE SCALE GENOMIC DNA]</scope>
    <source>
        <strain evidence="9">BS3782</strain>
    </source>
</reference>
<dbReference type="RefSeq" id="WP_048392929.1">
    <property type="nucleotide sequence ID" value="NZ_JYLB01000001.1"/>
</dbReference>
<dbReference type="PANTHER" id="PTHR43124:SF3">
    <property type="entry name" value="CHLORAMPHENICOL EFFLUX PUMP RV0191"/>
    <property type="match status" value="1"/>
</dbReference>
<dbReference type="GO" id="GO:0005886">
    <property type="term" value="C:plasma membrane"/>
    <property type="evidence" value="ECO:0007669"/>
    <property type="project" value="UniProtKB-SubCell"/>
</dbReference>
<dbReference type="PROSITE" id="PS50850">
    <property type="entry name" value="MFS"/>
    <property type="match status" value="1"/>
</dbReference>
<comment type="subcellular location">
    <subcellularLocation>
        <location evidence="1">Cell membrane</location>
        <topology evidence="1">Multi-pass membrane protein</topology>
    </subcellularLocation>
</comment>
<protein>
    <submittedName>
        <fullName evidence="8">MFS transporter</fullName>
    </submittedName>
    <submittedName>
        <fullName evidence="9">Predicted arabinose efflux permease, MFS family</fullName>
    </submittedName>
</protein>
<evidence type="ECO:0000313" key="8">
    <source>
        <dbReference type="EMBL" id="KAB0502575.1"/>
    </source>
</evidence>
<feature type="transmembrane region" description="Helical" evidence="6">
    <location>
        <begin position="166"/>
        <end position="186"/>
    </location>
</feature>
<feature type="transmembrane region" description="Helical" evidence="6">
    <location>
        <begin position="271"/>
        <end position="289"/>
    </location>
</feature>
<keyword evidence="2" id="KW-1003">Cell membrane</keyword>
<feature type="transmembrane region" description="Helical" evidence="6">
    <location>
        <begin position="107"/>
        <end position="125"/>
    </location>
</feature>
<dbReference type="GO" id="GO:0022857">
    <property type="term" value="F:transmembrane transporter activity"/>
    <property type="evidence" value="ECO:0007669"/>
    <property type="project" value="InterPro"/>
</dbReference>
<evidence type="ECO:0000256" key="2">
    <source>
        <dbReference type="ARBA" id="ARBA00022475"/>
    </source>
</evidence>
<dbReference type="EMBL" id="VZPO01000007">
    <property type="protein sequence ID" value="KAB0502575.1"/>
    <property type="molecule type" value="Genomic_DNA"/>
</dbReference>
<dbReference type="PANTHER" id="PTHR43124">
    <property type="entry name" value="PURINE EFFLUX PUMP PBUE"/>
    <property type="match status" value="1"/>
</dbReference>
<dbReference type="Proteomes" id="UP000182814">
    <property type="component" value="Chromosome I"/>
</dbReference>
<evidence type="ECO:0000256" key="6">
    <source>
        <dbReference type="SAM" id="Phobius"/>
    </source>
</evidence>
<reference evidence="10" key="1">
    <citation type="submission" date="2016-10" db="EMBL/GenBank/DDBJ databases">
        <authorList>
            <person name="Varghese N."/>
            <person name="Submissions S."/>
        </authorList>
    </citation>
    <scope>NUCLEOTIDE SEQUENCE [LARGE SCALE GENOMIC DNA]</scope>
    <source>
        <strain evidence="10">BS3782</strain>
    </source>
</reference>